<protein>
    <submittedName>
        <fullName evidence="1">Uncharacterized protein</fullName>
    </submittedName>
</protein>
<dbReference type="AlphaFoldDB" id="A0A897NCN7"/>
<proteinExistence type="predicted"/>
<name>A0A897NCN7_9EURY</name>
<evidence type="ECO:0000313" key="1">
    <source>
        <dbReference type="EMBL" id="QSG10238.1"/>
    </source>
</evidence>
<evidence type="ECO:0000313" key="2">
    <source>
        <dbReference type="Proteomes" id="UP000662973"/>
    </source>
</evidence>
<dbReference type="KEGG" id="hds:HSR122_2868"/>
<dbReference type="Proteomes" id="UP000662973">
    <property type="component" value="Chromosome"/>
</dbReference>
<keyword evidence="2" id="KW-1185">Reference proteome</keyword>
<sequence>MSIRKGEERHPKQFHISIIDLLQIVTARHQTSEVCQQEVE</sequence>
<organism evidence="1 2">
    <name type="scientific">Halapricum desulfuricans</name>
    <dbReference type="NCBI Taxonomy" id="2841257"/>
    <lineage>
        <taxon>Archaea</taxon>
        <taxon>Methanobacteriati</taxon>
        <taxon>Methanobacteriota</taxon>
        <taxon>Stenosarchaea group</taxon>
        <taxon>Halobacteria</taxon>
        <taxon>Halobacteriales</taxon>
        <taxon>Haloarculaceae</taxon>
        <taxon>Halapricum</taxon>
    </lineage>
</organism>
<gene>
    <name evidence="1" type="ORF">HSR122_2868</name>
</gene>
<dbReference type="EMBL" id="CP064788">
    <property type="protein sequence ID" value="QSG10238.1"/>
    <property type="molecule type" value="Genomic_DNA"/>
</dbReference>
<reference evidence="1 2" key="1">
    <citation type="submission" date="2020-11" db="EMBL/GenBank/DDBJ databases">
        <title>Carbohydrate-dependent, anaerobic sulfur respiration: A novel catabolism in halophilic archaea.</title>
        <authorList>
            <person name="Sorokin D.Y."/>
            <person name="Messina E."/>
            <person name="Smedile F."/>
            <person name="La Cono V."/>
            <person name="Hallsworth J.E."/>
            <person name="Yakimov M.M."/>
        </authorList>
    </citation>
    <scope>NUCLEOTIDE SEQUENCE [LARGE SCALE GENOMIC DNA]</scope>
    <source>
        <strain evidence="1 2">HSR12-2</strain>
    </source>
</reference>
<accession>A0A897NCN7</accession>